<dbReference type="InterPro" id="IPR013126">
    <property type="entry name" value="Hsp_70_fam"/>
</dbReference>
<reference evidence="7 8" key="1">
    <citation type="submission" date="2015-09" db="EMBL/GenBank/DDBJ databases">
        <title>Sorangium comparison.</title>
        <authorList>
            <person name="Zaburannyi N."/>
            <person name="Bunk B."/>
            <person name="Overmann J."/>
            <person name="Mueller R."/>
        </authorList>
    </citation>
    <scope>NUCLEOTIDE SEQUENCE [LARGE SCALE GENOMIC DNA]</scope>
    <source>
        <strain evidence="7 8">So ce26</strain>
    </source>
</reference>
<dbReference type="InterPro" id="IPR029047">
    <property type="entry name" value="HSP70_peptide-bd_sf"/>
</dbReference>
<evidence type="ECO:0000313" key="8">
    <source>
        <dbReference type="Proteomes" id="UP000238348"/>
    </source>
</evidence>
<comment type="similarity">
    <text evidence="1 5">Belongs to the heat shock protein 70 family.</text>
</comment>
<name>A0A2L0F4F0_SORCE</name>
<evidence type="ECO:0000256" key="1">
    <source>
        <dbReference type="ARBA" id="ARBA00007381"/>
    </source>
</evidence>
<dbReference type="SUPFAM" id="SSF100920">
    <property type="entry name" value="Heat shock protein 70kD (HSP70), peptide-binding domain"/>
    <property type="match status" value="1"/>
</dbReference>
<dbReference type="PROSITE" id="PS00297">
    <property type="entry name" value="HSP70_1"/>
    <property type="match status" value="1"/>
</dbReference>
<dbReference type="OrthoDB" id="9766019at2"/>
<dbReference type="Proteomes" id="UP000238348">
    <property type="component" value="Chromosome"/>
</dbReference>
<dbReference type="Gene3D" id="2.60.34.10">
    <property type="entry name" value="Substrate Binding Domain Of DNAk, Chain A, domain 1"/>
    <property type="match status" value="1"/>
</dbReference>
<feature type="compositionally biased region" description="Low complexity" evidence="6">
    <location>
        <begin position="512"/>
        <end position="532"/>
    </location>
</feature>
<dbReference type="EMBL" id="CP012673">
    <property type="protein sequence ID" value="AUX46440.1"/>
    <property type="molecule type" value="Genomic_DNA"/>
</dbReference>
<protein>
    <submittedName>
        <fullName evidence="7">Heat-shock protein Hsp70</fullName>
    </submittedName>
</protein>
<gene>
    <name evidence="7" type="ORF">SOCE26_079460</name>
</gene>
<dbReference type="FunFam" id="3.30.420.40:FF:000071">
    <property type="entry name" value="Molecular chaperone DnaK"/>
    <property type="match status" value="1"/>
</dbReference>
<evidence type="ECO:0000256" key="3">
    <source>
        <dbReference type="ARBA" id="ARBA00022840"/>
    </source>
</evidence>
<dbReference type="FunFam" id="3.90.640.10:FF:000003">
    <property type="entry name" value="Molecular chaperone DnaK"/>
    <property type="match status" value="1"/>
</dbReference>
<dbReference type="GO" id="GO:0140662">
    <property type="term" value="F:ATP-dependent protein folding chaperone"/>
    <property type="evidence" value="ECO:0007669"/>
    <property type="project" value="InterPro"/>
</dbReference>
<organism evidence="7 8">
    <name type="scientific">Sorangium cellulosum</name>
    <name type="common">Polyangium cellulosum</name>
    <dbReference type="NCBI Taxonomy" id="56"/>
    <lineage>
        <taxon>Bacteria</taxon>
        <taxon>Pseudomonadati</taxon>
        <taxon>Myxococcota</taxon>
        <taxon>Polyangia</taxon>
        <taxon>Polyangiales</taxon>
        <taxon>Polyangiaceae</taxon>
        <taxon>Sorangium</taxon>
    </lineage>
</organism>
<dbReference type="Gene3D" id="3.30.420.40">
    <property type="match status" value="2"/>
</dbReference>
<keyword evidence="2 5" id="KW-0547">Nucleotide-binding</keyword>
<evidence type="ECO:0000256" key="2">
    <source>
        <dbReference type="ARBA" id="ARBA00022741"/>
    </source>
</evidence>
<dbReference type="GO" id="GO:0005524">
    <property type="term" value="F:ATP binding"/>
    <property type="evidence" value="ECO:0007669"/>
    <property type="project" value="UniProtKB-KW"/>
</dbReference>
<feature type="region of interest" description="Disordered" evidence="6">
    <location>
        <begin position="489"/>
        <end position="532"/>
    </location>
</feature>
<dbReference type="AlphaFoldDB" id="A0A2L0F4F0"/>
<keyword evidence="4" id="KW-0143">Chaperone</keyword>
<accession>A0A2L0F4F0</accession>
<dbReference type="PRINTS" id="PR00301">
    <property type="entry name" value="HEATSHOCK70"/>
</dbReference>
<dbReference type="PROSITE" id="PS01036">
    <property type="entry name" value="HSP70_3"/>
    <property type="match status" value="1"/>
</dbReference>
<sequence length="595" mass="62703">MARIVGIDLGTTNSLVAFMDGERPRIIPAATGARMTPSVVGLDARGRLLVGDAAKGQLTVAPERTVAEVKRLMGSAERVRLGERTYSPTEISALVLRALKEDAERFFGEAVDEAVVTVPAYFTDAQRQATKDAGQLAGLRVDRILNEPTAAALAYGLDHLDKEQTVVVYDLGGGTFDVSVLEMYEGVLEVKASAGNNRLGGGDFDRSLADWIFEEMERTHAVDARRDPRLRARVLSAAEEAKRQLSGSEAAIVSLGGIAVRGGAPVSFEVEVSRRTLEERIEPLVRSTLESVRSALADAKVEARGVAEVVLVGGSSRVPLVRRMVAELFGKEPRRGVDPDEAVALGAAVQAGLKTGAISAQTGIMITDVCPFTLGVEVSATAGSQIVGGMFSPIIPRNSTVPVSRTEIYATAGDQQRVVEVRVFQGDARMVRNNVFLGQYTVEGIPPGPKGSQKVAITFSYDINGILQVTTKVLSTGKEASITIDKSPERMSIEERTSSAARLDREWAPGRPAGAAASTLAAPTPAAAPPAAEAAAAPEGELLAAGKRRLAGLPAAQAAELGAVITALEQAMKAGDRAAVARHEARLTDVLFALE</sequence>
<dbReference type="RefSeq" id="WP_104984623.1">
    <property type="nucleotide sequence ID" value="NZ_CP012673.1"/>
</dbReference>
<evidence type="ECO:0000256" key="4">
    <source>
        <dbReference type="ARBA" id="ARBA00023186"/>
    </source>
</evidence>
<feature type="compositionally biased region" description="Basic and acidic residues" evidence="6">
    <location>
        <begin position="489"/>
        <end position="508"/>
    </location>
</feature>
<evidence type="ECO:0000256" key="5">
    <source>
        <dbReference type="RuleBase" id="RU003322"/>
    </source>
</evidence>
<keyword evidence="3 5" id="KW-0067">ATP-binding</keyword>
<dbReference type="InterPro" id="IPR043129">
    <property type="entry name" value="ATPase_NBD"/>
</dbReference>
<dbReference type="SUPFAM" id="SSF53067">
    <property type="entry name" value="Actin-like ATPase domain"/>
    <property type="match status" value="2"/>
</dbReference>
<dbReference type="PANTHER" id="PTHR19375">
    <property type="entry name" value="HEAT SHOCK PROTEIN 70KDA"/>
    <property type="match status" value="1"/>
</dbReference>
<dbReference type="Pfam" id="PF00012">
    <property type="entry name" value="HSP70"/>
    <property type="match status" value="1"/>
</dbReference>
<dbReference type="Gene3D" id="3.90.640.10">
    <property type="entry name" value="Actin, Chain A, domain 4"/>
    <property type="match status" value="1"/>
</dbReference>
<evidence type="ECO:0000256" key="6">
    <source>
        <dbReference type="SAM" id="MobiDB-lite"/>
    </source>
</evidence>
<proteinExistence type="inferred from homology"/>
<dbReference type="PROSITE" id="PS00329">
    <property type="entry name" value="HSP70_2"/>
    <property type="match status" value="1"/>
</dbReference>
<evidence type="ECO:0000313" key="7">
    <source>
        <dbReference type="EMBL" id="AUX46440.1"/>
    </source>
</evidence>
<dbReference type="InterPro" id="IPR018181">
    <property type="entry name" value="Heat_shock_70_CS"/>
</dbReference>